<organism evidence="1">
    <name type="scientific">Neisseria meningitidis serogroup B</name>
    <dbReference type="NCBI Taxonomy" id="491"/>
    <lineage>
        <taxon>Bacteria</taxon>
        <taxon>Pseudomonadati</taxon>
        <taxon>Pseudomonadota</taxon>
        <taxon>Betaproteobacteria</taxon>
        <taxon>Neisseriales</taxon>
        <taxon>Neisseriaceae</taxon>
        <taxon>Neisseria</taxon>
    </lineage>
</organism>
<feature type="non-terminal residue" evidence="1">
    <location>
        <position position="1"/>
    </location>
</feature>
<sequence>SGFDGFDRFGSNLRHQDYYYQNATAPIRRKYPLKMAIKKSAPTAAQTTLLGQHRRGKCGYGANL</sequence>
<evidence type="ECO:0000313" key="1">
    <source>
        <dbReference type="EMBL" id="CAA67925.1"/>
    </source>
</evidence>
<dbReference type="AlphaFoldDB" id="O53995"/>
<protein>
    <submittedName>
        <fullName evidence="1">Transferring binding protein I</fullName>
    </submittedName>
</protein>
<gene>
    <name evidence="1" type="primary">tbpA</name>
</gene>
<proteinExistence type="predicted"/>
<name>O53995_NEIMI</name>
<accession>O53995</accession>
<reference evidence="1" key="1">
    <citation type="submission" date="1996-07" db="EMBL/GenBank/DDBJ databases">
        <authorList>
            <person name="Pajon R.P.F."/>
        </authorList>
    </citation>
    <scope>NUCLEOTIDE SEQUENCE</scope>
    <source>
        <strain evidence="1">M1080</strain>
    </source>
</reference>
<feature type="non-terminal residue" evidence="1">
    <location>
        <position position="64"/>
    </location>
</feature>
<reference evidence="1" key="2">
    <citation type="submission" date="1998-01" db="EMBL/GenBank/DDBJ databases">
        <title>Sequence analysis of the structural tbpA gene: protein topology and variable regions within Neisserial receptors for transferrin iron acquisition.</title>
        <authorList>
            <person name="Pajon R."/>
            <person name="Chinea G."/>
            <person name="Marrero E."/>
            <person name="Gonzalez D."/>
            <person name="Guillen G."/>
        </authorList>
    </citation>
    <scope>NUCLEOTIDE SEQUENCE</scope>
    <source>
        <strain evidence="1">M1080</strain>
    </source>
</reference>
<dbReference type="EMBL" id="X99614">
    <property type="protein sequence ID" value="CAA67925.1"/>
    <property type="molecule type" value="Genomic_DNA"/>
</dbReference>